<evidence type="ECO:0000313" key="3">
    <source>
        <dbReference type="Proteomes" id="UP000789342"/>
    </source>
</evidence>
<comment type="caution">
    <text evidence="2">The sequence shown here is derived from an EMBL/GenBank/DDBJ whole genome shotgun (WGS) entry which is preliminary data.</text>
</comment>
<keyword evidence="3" id="KW-1185">Reference proteome</keyword>
<evidence type="ECO:0000256" key="1">
    <source>
        <dbReference type="SAM" id="MobiDB-lite"/>
    </source>
</evidence>
<reference evidence="2" key="1">
    <citation type="submission" date="2021-06" db="EMBL/GenBank/DDBJ databases">
        <authorList>
            <person name="Kallberg Y."/>
            <person name="Tangrot J."/>
            <person name="Rosling A."/>
        </authorList>
    </citation>
    <scope>NUCLEOTIDE SEQUENCE</scope>
    <source>
        <strain evidence="2">CL551</strain>
    </source>
</reference>
<sequence>KRDGQSQEENMKEQRTTEKNKSLIRMSQPLMRRMPEAIVATIHTLTLDCNLLIPIYDVQKALAHNFKITGNIISSQLLGLINALGSRVHKLFVSFGNLWITYPLVTYNGSVDRMVLH</sequence>
<feature type="region of interest" description="Disordered" evidence="1">
    <location>
        <begin position="1"/>
        <end position="25"/>
    </location>
</feature>
<dbReference type="EMBL" id="CAJVPV010014163">
    <property type="protein sequence ID" value="CAG8682947.1"/>
    <property type="molecule type" value="Genomic_DNA"/>
</dbReference>
<proteinExistence type="predicted"/>
<feature type="compositionally biased region" description="Basic and acidic residues" evidence="1">
    <location>
        <begin position="1"/>
        <end position="21"/>
    </location>
</feature>
<evidence type="ECO:0000313" key="2">
    <source>
        <dbReference type="EMBL" id="CAG8682947.1"/>
    </source>
</evidence>
<feature type="non-terminal residue" evidence="2">
    <location>
        <position position="117"/>
    </location>
</feature>
<dbReference type="Proteomes" id="UP000789342">
    <property type="component" value="Unassembled WGS sequence"/>
</dbReference>
<dbReference type="AlphaFoldDB" id="A0A9N9ENC0"/>
<name>A0A9N9ENC0_9GLOM</name>
<gene>
    <name evidence="2" type="ORF">AMORRO_LOCUS11337</name>
</gene>
<accession>A0A9N9ENC0</accession>
<organism evidence="2 3">
    <name type="scientific">Acaulospora morrowiae</name>
    <dbReference type="NCBI Taxonomy" id="94023"/>
    <lineage>
        <taxon>Eukaryota</taxon>
        <taxon>Fungi</taxon>
        <taxon>Fungi incertae sedis</taxon>
        <taxon>Mucoromycota</taxon>
        <taxon>Glomeromycotina</taxon>
        <taxon>Glomeromycetes</taxon>
        <taxon>Diversisporales</taxon>
        <taxon>Acaulosporaceae</taxon>
        <taxon>Acaulospora</taxon>
    </lineage>
</organism>
<protein>
    <submittedName>
        <fullName evidence="2">15597_t:CDS:1</fullName>
    </submittedName>
</protein>